<comment type="caution">
    <text evidence="1">The sequence shown here is derived from an EMBL/GenBank/DDBJ whole genome shotgun (WGS) entry which is preliminary data.</text>
</comment>
<gene>
    <name evidence="1" type="ORF">C7H19_14775</name>
</gene>
<keyword evidence="2" id="KW-1185">Reference proteome</keyword>
<organism evidence="1 2">
    <name type="scientific">Aphanothece hegewaldii CCALA 016</name>
    <dbReference type="NCBI Taxonomy" id="2107694"/>
    <lineage>
        <taxon>Bacteria</taxon>
        <taxon>Bacillati</taxon>
        <taxon>Cyanobacteriota</taxon>
        <taxon>Cyanophyceae</taxon>
        <taxon>Oscillatoriophycideae</taxon>
        <taxon>Chroococcales</taxon>
        <taxon>Aphanothecaceae</taxon>
        <taxon>Aphanothece</taxon>
    </lineage>
</organism>
<evidence type="ECO:0008006" key="3">
    <source>
        <dbReference type="Google" id="ProtNLM"/>
    </source>
</evidence>
<evidence type="ECO:0000313" key="2">
    <source>
        <dbReference type="Proteomes" id="UP000239001"/>
    </source>
</evidence>
<dbReference type="RefSeq" id="WP_106457653.1">
    <property type="nucleotide sequence ID" value="NZ_PXOH01000016.1"/>
</dbReference>
<proteinExistence type="predicted"/>
<protein>
    <recommendedName>
        <fullName evidence="3">HicB family protein</fullName>
    </recommendedName>
</protein>
<dbReference type="Proteomes" id="UP000239001">
    <property type="component" value="Unassembled WGS sequence"/>
</dbReference>
<accession>A0A2T1LVX2</accession>
<name>A0A2T1LVX2_9CHRO</name>
<dbReference type="AlphaFoldDB" id="A0A2T1LVX2"/>
<dbReference type="EMBL" id="PXOH01000016">
    <property type="protein sequence ID" value="PSF36006.1"/>
    <property type="molecule type" value="Genomic_DNA"/>
</dbReference>
<reference evidence="1 2" key="1">
    <citation type="submission" date="2018-03" db="EMBL/GenBank/DDBJ databases">
        <title>The ancient ancestry and fast evolution of plastids.</title>
        <authorList>
            <person name="Moore K.R."/>
            <person name="Magnabosco C."/>
            <person name="Momper L."/>
            <person name="Gold D.A."/>
            <person name="Bosak T."/>
            <person name="Fournier G.P."/>
        </authorList>
    </citation>
    <scope>NUCLEOTIDE SEQUENCE [LARGE SCALE GENOMIC DNA]</scope>
    <source>
        <strain evidence="1 2">CCALA 016</strain>
    </source>
</reference>
<sequence length="114" mass="12900">MNPNPSTATPPQSTTLTLHILLERTEVGKTIASILELPNCSVEEPTDEQAIESLKKMVASHLEKIEVIPLKIEIPQSQQTEKPWMKFAGVFKDDPDFDEIVEELRAERNLMDDE</sequence>
<reference evidence="1 2" key="2">
    <citation type="submission" date="2018-03" db="EMBL/GenBank/DDBJ databases">
        <authorList>
            <person name="Keele B.F."/>
        </authorList>
    </citation>
    <scope>NUCLEOTIDE SEQUENCE [LARGE SCALE GENOMIC DNA]</scope>
    <source>
        <strain evidence="1 2">CCALA 016</strain>
    </source>
</reference>
<evidence type="ECO:0000313" key="1">
    <source>
        <dbReference type="EMBL" id="PSF36006.1"/>
    </source>
</evidence>
<dbReference type="OrthoDB" id="428699at2"/>